<dbReference type="AlphaFoldDB" id="A0A8W8I912"/>
<dbReference type="Pfam" id="PF08487">
    <property type="entry name" value="VIT"/>
    <property type="match status" value="1"/>
</dbReference>
<feature type="region of interest" description="Disordered" evidence="1">
    <location>
        <begin position="711"/>
        <end position="754"/>
    </location>
</feature>
<dbReference type="InterPro" id="IPR050934">
    <property type="entry name" value="ITIH"/>
</dbReference>
<feature type="signal peptide" evidence="2">
    <location>
        <begin position="1"/>
        <end position="19"/>
    </location>
</feature>
<evidence type="ECO:0000259" key="3">
    <source>
        <dbReference type="PROSITE" id="PS50234"/>
    </source>
</evidence>
<keyword evidence="2" id="KW-0732">Signal</keyword>
<evidence type="ECO:0000256" key="2">
    <source>
        <dbReference type="SAM" id="SignalP"/>
    </source>
</evidence>
<proteinExistence type="predicted"/>
<dbReference type="PROSITE" id="PS50234">
    <property type="entry name" value="VWFA"/>
    <property type="match status" value="1"/>
</dbReference>
<organism evidence="5 6">
    <name type="scientific">Magallana gigas</name>
    <name type="common">Pacific oyster</name>
    <name type="synonym">Crassostrea gigas</name>
    <dbReference type="NCBI Taxonomy" id="29159"/>
    <lineage>
        <taxon>Eukaryota</taxon>
        <taxon>Metazoa</taxon>
        <taxon>Spiralia</taxon>
        <taxon>Lophotrochozoa</taxon>
        <taxon>Mollusca</taxon>
        <taxon>Bivalvia</taxon>
        <taxon>Autobranchia</taxon>
        <taxon>Pteriomorphia</taxon>
        <taxon>Ostreida</taxon>
        <taxon>Ostreoidea</taxon>
        <taxon>Ostreidae</taxon>
        <taxon>Magallana</taxon>
    </lineage>
</organism>
<evidence type="ECO:0008006" key="7">
    <source>
        <dbReference type="Google" id="ProtNLM"/>
    </source>
</evidence>
<evidence type="ECO:0000313" key="5">
    <source>
        <dbReference type="EnsemblMetazoa" id="G13143.1:cds"/>
    </source>
</evidence>
<evidence type="ECO:0000259" key="4">
    <source>
        <dbReference type="PROSITE" id="PS51468"/>
    </source>
</evidence>
<dbReference type="InterPro" id="IPR002035">
    <property type="entry name" value="VWF_A"/>
</dbReference>
<dbReference type="InterPro" id="IPR036465">
    <property type="entry name" value="vWFA_dom_sf"/>
</dbReference>
<dbReference type="PANTHER" id="PTHR10338:SF108">
    <property type="entry name" value="INTER-ALPHA-TRYPSIN INHIBITOR HEAVY CHAIN H4-LIKE PROTEIN"/>
    <property type="match status" value="1"/>
</dbReference>
<feature type="compositionally biased region" description="Low complexity" evidence="1">
    <location>
        <begin position="711"/>
        <end position="739"/>
    </location>
</feature>
<dbReference type="PANTHER" id="PTHR10338">
    <property type="entry name" value="INTER-ALPHA-TRYPSIN INHIBITOR HEAVY CHAIN FAMILY MEMBER"/>
    <property type="match status" value="1"/>
</dbReference>
<dbReference type="Gene3D" id="3.40.50.410">
    <property type="entry name" value="von Willebrand factor, type A domain"/>
    <property type="match status" value="1"/>
</dbReference>
<dbReference type="PROSITE" id="PS51468">
    <property type="entry name" value="VIT"/>
    <property type="match status" value="1"/>
</dbReference>
<evidence type="ECO:0000256" key="1">
    <source>
        <dbReference type="SAM" id="MobiDB-lite"/>
    </source>
</evidence>
<reference evidence="5" key="1">
    <citation type="submission" date="2022-08" db="UniProtKB">
        <authorList>
            <consortium name="EnsemblMetazoa"/>
        </authorList>
    </citation>
    <scope>IDENTIFICATION</scope>
    <source>
        <strain evidence="5">05x7-T-G4-1.051#20</strain>
    </source>
</reference>
<name>A0A8W8I912_MAGGI</name>
<dbReference type="Proteomes" id="UP000005408">
    <property type="component" value="Unassembled WGS sequence"/>
</dbReference>
<dbReference type="InterPro" id="IPR013694">
    <property type="entry name" value="VIT"/>
</dbReference>
<dbReference type="SUPFAM" id="SSF53300">
    <property type="entry name" value="vWA-like"/>
    <property type="match status" value="1"/>
</dbReference>
<keyword evidence="6" id="KW-1185">Reference proteome</keyword>
<protein>
    <recommendedName>
        <fullName evidence="7">Inter-alpha-trypsin inhibitor heavy chain H4</fullName>
    </recommendedName>
</protein>
<dbReference type="EnsemblMetazoa" id="G13143.1">
    <property type="protein sequence ID" value="G13143.1:cds"/>
    <property type="gene ID" value="G13143"/>
</dbReference>
<dbReference type="Pfam" id="PF00092">
    <property type="entry name" value="VWA"/>
    <property type="match status" value="1"/>
</dbReference>
<feature type="domain" description="VIT" evidence="4">
    <location>
        <begin position="8"/>
        <end position="137"/>
    </location>
</feature>
<dbReference type="SMART" id="SM00327">
    <property type="entry name" value="VWA"/>
    <property type="match status" value="1"/>
</dbReference>
<feature type="domain" description="VWFA" evidence="3">
    <location>
        <begin position="263"/>
        <end position="442"/>
    </location>
</feature>
<feature type="chain" id="PRO_5036459818" description="Inter-alpha-trypsin inhibitor heavy chain H4" evidence="2">
    <location>
        <begin position="20"/>
        <end position="936"/>
    </location>
</feature>
<evidence type="ECO:0000313" key="6">
    <source>
        <dbReference type="Proteomes" id="UP000005408"/>
    </source>
</evidence>
<accession>A0A8W8I912</accession>
<sequence length="936" mass="103921">MRDLCIIAVLLFCFVSSQAKSPEIYFLHVSSEIDYRFAKTVVTSKVVNKDPTASEALFDLTLPNEAFITAFKLTINGKEIEGKVKEKEQAKQEFEAAKSKGQSAGHIVAKPRETNKFQIQVNVAATEKVTFELTYRELLKRTNGLYDHVIYINPGQVVDDLKINVLIKETTNITTIKTPPIRKDLLTDGSEGTNELAVVDRFSPTKAFVSYEPSRAEQESGISGQFIVQYDVDRSDDAGDLIFMDGYFVHFLAPEGVKPMPMDIVFVLDKSGSMGGTKMTQLQDSMKKILDDVKADDKIMIIAFDSNLSYWKTDFVEVTPENINNAKNYIRNTHAGGGTNIDLGLRDGIQKLTQISGNNGRAPVLVFLTDGEATVGETNTERILNNLKKENEADIPIFSLAFGRGADFDIVKRVAAQNNGFARKIYEDSDAALQIAGFYKEISTVLLKDVKFNYVDGTLYDTEVTNTEFKTYFRGSEMVVSGKVKDLKKLQSGLMVNGTGIGNQEIEFQVPPMRCIILPWPPIRPFPVPTTAPVVTTRNPSIMEKLWAYMTIKQLLKQKDALDSQTEIAKLDEKILRLSLKYQFVTPLTSMVVTLPDKTKANPSEVQSSDMNMDMDMGSFNGGMSFPQARRGRGMSLSSSAFGVQNMAVQNVFARRGPPRNRFRNFRRQRKPSFSAALAPRAFPAAPPMSNAKGSFFNANNFLPTSPPFMTITQPRFGTTTTTTTTTPIYTTTTQRPTSPTSPPPSPRKLEKSQVPSFGVTLPGLTKPLCFDLPMVSGKLYNLIDMSVPTTGYSLHGRFGTNMIERVTVFDEQSTSIDADPTDVTKAPVYQKRHGTTSVAVKNTPLGLQFLATFSKTRTNLNGVLAIWKEYGGKFVDIIMESGGFVTYIEITSTSRSQTVLKATTKEFGDGICWYLDNESVKRFYTNMSQFELSAP</sequence>
<dbReference type="SMART" id="SM00609">
    <property type="entry name" value="VIT"/>
    <property type="match status" value="1"/>
</dbReference>